<dbReference type="EMBL" id="GGEC01048091">
    <property type="protein sequence ID" value="MBX28575.1"/>
    <property type="molecule type" value="Transcribed_RNA"/>
</dbReference>
<proteinExistence type="predicted"/>
<evidence type="ECO:0000313" key="1">
    <source>
        <dbReference type="EMBL" id="MBX28575.1"/>
    </source>
</evidence>
<reference evidence="1" key="1">
    <citation type="submission" date="2018-02" db="EMBL/GenBank/DDBJ databases">
        <title>Rhizophora mucronata_Transcriptome.</title>
        <authorList>
            <person name="Meera S.P."/>
            <person name="Sreeshan A."/>
            <person name="Augustine A."/>
        </authorList>
    </citation>
    <scope>NUCLEOTIDE SEQUENCE</scope>
    <source>
        <tissue evidence="1">Leaf</tissue>
    </source>
</reference>
<sequence length="75" mass="8888">MYLEQEYNKFPFLLRFVCQNSSKQDCPGHKYQKYASQDSSMYYHPRYQFSPSVCASHIICCWAKSFVIPLIHNPS</sequence>
<organism evidence="1">
    <name type="scientific">Rhizophora mucronata</name>
    <name type="common">Asiatic mangrove</name>
    <dbReference type="NCBI Taxonomy" id="61149"/>
    <lineage>
        <taxon>Eukaryota</taxon>
        <taxon>Viridiplantae</taxon>
        <taxon>Streptophyta</taxon>
        <taxon>Embryophyta</taxon>
        <taxon>Tracheophyta</taxon>
        <taxon>Spermatophyta</taxon>
        <taxon>Magnoliopsida</taxon>
        <taxon>eudicotyledons</taxon>
        <taxon>Gunneridae</taxon>
        <taxon>Pentapetalae</taxon>
        <taxon>rosids</taxon>
        <taxon>fabids</taxon>
        <taxon>Malpighiales</taxon>
        <taxon>Rhizophoraceae</taxon>
        <taxon>Rhizophora</taxon>
    </lineage>
</organism>
<name>A0A2P2MEA5_RHIMU</name>
<accession>A0A2P2MEA5</accession>
<protein>
    <submittedName>
        <fullName evidence="1">Uncharacterized protein MANES_06G174700</fullName>
    </submittedName>
</protein>
<dbReference type="AlphaFoldDB" id="A0A2P2MEA5"/>